<evidence type="ECO:0000313" key="4">
    <source>
        <dbReference type="Proteomes" id="UP000316639"/>
    </source>
</evidence>
<feature type="transmembrane region" description="Helical" evidence="2">
    <location>
        <begin position="68"/>
        <end position="90"/>
    </location>
</feature>
<name>A0A563EN11_9PSEU</name>
<keyword evidence="2" id="KW-0472">Membrane</keyword>
<dbReference type="EMBL" id="VOBR01000019">
    <property type="protein sequence ID" value="TWP48639.1"/>
    <property type="molecule type" value="Genomic_DNA"/>
</dbReference>
<comment type="caution">
    <text evidence="3">The sequence shown here is derived from an EMBL/GenBank/DDBJ whole genome shotgun (WGS) entry which is preliminary data.</text>
</comment>
<keyword evidence="2" id="KW-0812">Transmembrane</keyword>
<protein>
    <submittedName>
        <fullName evidence="3">Uncharacterized protein</fullName>
    </submittedName>
</protein>
<feature type="region of interest" description="Disordered" evidence="1">
    <location>
        <begin position="1"/>
        <end position="24"/>
    </location>
</feature>
<dbReference type="Proteomes" id="UP000316639">
    <property type="component" value="Unassembled WGS sequence"/>
</dbReference>
<accession>A0A563EN11</accession>
<keyword evidence="2" id="KW-1133">Transmembrane helix</keyword>
<evidence type="ECO:0000313" key="3">
    <source>
        <dbReference type="EMBL" id="TWP48639.1"/>
    </source>
</evidence>
<evidence type="ECO:0000256" key="2">
    <source>
        <dbReference type="SAM" id="Phobius"/>
    </source>
</evidence>
<keyword evidence="4" id="KW-1185">Reference proteome</keyword>
<sequence length="180" mass="18545">MSFQHPPHQPPAQWPGAGAGENGKPSPLTASLAGMAGLVAAAFFAMGVLETVVNANLFSVKLDHGPVITALVLQSLETLLLGIGGVLLIARVGAGRVLVVAGALAVLLQLAMTLTKFTGFFGQPLLFHVGVLQDVVIGCLAASLLSAALAVLPSTAAYIATRRARQPVNPQTGYHPPQQW</sequence>
<gene>
    <name evidence="3" type="ORF">FKR81_27320</name>
</gene>
<dbReference type="AlphaFoldDB" id="A0A563EN11"/>
<feature type="transmembrane region" description="Helical" evidence="2">
    <location>
        <begin position="28"/>
        <end position="48"/>
    </location>
</feature>
<evidence type="ECO:0000256" key="1">
    <source>
        <dbReference type="SAM" id="MobiDB-lite"/>
    </source>
</evidence>
<dbReference type="RefSeq" id="WP_146355909.1">
    <property type="nucleotide sequence ID" value="NZ_VOBR01000019.1"/>
</dbReference>
<feature type="transmembrane region" description="Helical" evidence="2">
    <location>
        <begin position="97"/>
        <end position="115"/>
    </location>
</feature>
<reference evidence="3 4" key="1">
    <citation type="submission" date="2019-07" db="EMBL/GenBank/DDBJ databases">
        <title>Lentzea xizangensis sp. nov., isolated from Qinghai-Tibetan Plateau Soils.</title>
        <authorList>
            <person name="Huang J."/>
        </authorList>
    </citation>
    <scope>NUCLEOTIDE SEQUENCE [LARGE SCALE GENOMIC DNA]</scope>
    <source>
        <strain evidence="3 4">FXJ1.1311</strain>
    </source>
</reference>
<organism evidence="3 4">
    <name type="scientific">Lentzea tibetensis</name>
    <dbReference type="NCBI Taxonomy" id="2591470"/>
    <lineage>
        <taxon>Bacteria</taxon>
        <taxon>Bacillati</taxon>
        <taxon>Actinomycetota</taxon>
        <taxon>Actinomycetes</taxon>
        <taxon>Pseudonocardiales</taxon>
        <taxon>Pseudonocardiaceae</taxon>
        <taxon>Lentzea</taxon>
    </lineage>
</organism>
<feature type="transmembrane region" description="Helical" evidence="2">
    <location>
        <begin position="135"/>
        <end position="160"/>
    </location>
</feature>
<proteinExistence type="predicted"/>